<comment type="caution">
    <text evidence="2">The sequence shown here is derived from an EMBL/GenBank/DDBJ whole genome shotgun (WGS) entry which is preliminary data.</text>
</comment>
<dbReference type="InterPro" id="IPR041698">
    <property type="entry name" value="Methyltransf_25"/>
</dbReference>
<dbReference type="InterPro" id="IPR029063">
    <property type="entry name" value="SAM-dependent_MTases_sf"/>
</dbReference>
<evidence type="ECO:0000313" key="3">
    <source>
        <dbReference type="Proteomes" id="UP000177614"/>
    </source>
</evidence>
<feature type="domain" description="Methyltransferase" evidence="1">
    <location>
        <begin position="43"/>
        <end position="144"/>
    </location>
</feature>
<evidence type="ECO:0000259" key="1">
    <source>
        <dbReference type="Pfam" id="PF13649"/>
    </source>
</evidence>
<reference evidence="2 3" key="1">
    <citation type="journal article" date="2016" name="Nat. Commun.">
        <title>Thousands of microbial genomes shed light on interconnected biogeochemical processes in an aquifer system.</title>
        <authorList>
            <person name="Anantharaman K."/>
            <person name="Brown C.T."/>
            <person name="Hug L.A."/>
            <person name="Sharon I."/>
            <person name="Castelle C.J."/>
            <person name="Probst A.J."/>
            <person name="Thomas B.C."/>
            <person name="Singh A."/>
            <person name="Wilkins M.J."/>
            <person name="Karaoz U."/>
            <person name="Brodie E.L."/>
            <person name="Williams K.H."/>
            <person name="Hubbard S.S."/>
            <person name="Banfield J.F."/>
        </authorList>
    </citation>
    <scope>NUCLEOTIDE SEQUENCE [LARGE SCALE GENOMIC DNA]</scope>
</reference>
<proteinExistence type="predicted"/>
<name>A0A1F4XJ64_9BACT</name>
<dbReference type="CDD" id="cd02440">
    <property type="entry name" value="AdoMet_MTases"/>
    <property type="match status" value="1"/>
</dbReference>
<dbReference type="Pfam" id="PF13649">
    <property type="entry name" value="Methyltransf_25"/>
    <property type="match status" value="1"/>
</dbReference>
<organism evidence="2 3">
    <name type="scientific">Candidatus Abawacabacteria bacterium RBG_16_42_10</name>
    <dbReference type="NCBI Taxonomy" id="1817814"/>
    <lineage>
        <taxon>Bacteria</taxon>
        <taxon>Candidatus Abawacaibacteriota</taxon>
    </lineage>
</organism>
<sequence>MSFGRFLKNFFLHPFEVGAIAPTGKAYSKLVCAQVDWSAVKNIVELGAGDGAVTKYIIDHLQQDQKLLVFELNPDLFEVMKQRIKEQKNVVLINDTAEKLEEYMGKHQIDSLDVVFSEVPLVSLPKEIGQRIVDAVKASLKPGGLFLQIQYSLFSLKKLKNIFDDVKVKFTLWNLPPAFLYICKSK</sequence>
<accession>A0A1F4XJ64</accession>
<gene>
    <name evidence="2" type="ORF">A2V81_05400</name>
</gene>
<dbReference type="Proteomes" id="UP000177614">
    <property type="component" value="Unassembled WGS sequence"/>
</dbReference>
<dbReference type="EMBL" id="MEWR01000023">
    <property type="protein sequence ID" value="OGC81669.1"/>
    <property type="molecule type" value="Genomic_DNA"/>
</dbReference>
<dbReference type="AlphaFoldDB" id="A0A1F4XJ64"/>
<dbReference type="SUPFAM" id="SSF53335">
    <property type="entry name" value="S-adenosyl-L-methionine-dependent methyltransferases"/>
    <property type="match status" value="1"/>
</dbReference>
<evidence type="ECO:0000313" key="2">
    <source>
        <dbReference type="EMBL" id="OGC81669.1"/>
    </source>
</evidence>
<dbReference type="STRING" id="1817814.A2V81_05400"/>
<protein>
    <recommendedName>
        <fullName evidence="1">Methyltransferase domain-containing protein</fullName>
    </recommendedName>
</protein>
<dbReference type="Gene3D" id="3.40.50.150">
    <property type="entry name" value="Vaccinia Virus protein VP39"/>
    <property type="match status" value="1"/>
</dbReference>